<dbReference type="InterPro" id="IPR013713">
    <property type="entry name" value="XPO2_central"/>
</dbReference>
<evidence type="ECO:0000256" key="1">
    <source>
        <dbReference type="ARBA" id="ARBA00004123"/>
    </source>
</evidence>
<dbReference type="PANTHER" id="PTHR10997">
    <property type="entry name" value="IMPORTIN-7, 8, 11"/>
    <property type="match status" value="1"/>
</dbReference>
<dbReference type="InterPro" id="IPR005043">
    <property type="entry name" value="XPO2_C"/>
</dbReference>
<evidence type="ECO:0000256" key="4">
    <source>
        <dbReference type="ARBA" id="ARBA00022448"/>
    </source>
</evidence>
<gene>
    <name evidence="9" type="ORF">NSK_006658</name>
</gene>
<dbReference type="InterPro" id="IPR016024">
    <property type="entry name" value="ARM-type_fold"/>
</dbReference>
<evidence type="ECO:0000256" key="5">
    <source>
        <dbReference type="ARBA" id="ARBA00022490"/>
    </source>
</evidence>
<dbReference type="SUPFAM" id="SSF48371">
    <property type="entry name" value="ARM repeat"/>
    <property type="match status" value="1"/>
</dbReference>
<keyword evidence="6" id="KW-0653">Protein transport</keyword>
<evidence type="ECO:0000256" key="3">
    <source>
        <dbReference type="ARBA" id="ARBA00008669"/>
    </source>
</evidence>
<keyword evidence="7" id="KW-0539">Nucleus</keyword>
<dbReference type="PANTHER" id="PTHR10997:SF8">
    <property type="entry name" value="EXPORTIN-2"/>
    <property type="match status" value="1"/>
</dbReference>
<comment type="subcellular location">
    <subcellularLocation>
        <location evidence="2">Cytoplasm</location>
    </subcellularLocation>
    <subcellularLocation>
        <location evidence="1">Nucleus</location>
    </subcellularLocation>
</comment>
<dbReference type="GO" id="GO:0006606">
    <property type="term" value="P:protein import into nucleus"/>
    <property type="evidence" value="ECO:0007669"/>
    <property type="project" value="TreeGrafter"/>
</dbReference>
<keyword evidence="10" id="KW-1185">Reference proteome</keyword>
<dbReference type="GO" id="GO:0006611">
    <property type="term" value="P:protein export from nucleus"/>
    <property type="evidence" value="ECO:0007669"/>
    <property type="project" value="TreeGrafter"/>
</dbReference>
<organism evidence="9 10">
    <name type="scientific">Nannochloropsis salina CCMP1776</name>
    <dbReference type="NCBI Taxonomy" id="1027361"/>
    <lineage>
        <taxon>Eukaryota</taxon>
        <taxon>Sar</taxon>
        <taxon>Stramenopiles</taxon>
        <taxon>Ochrophyta</taxon>
        <taxon>Eustigmatophyceae</taxon>
        <taxon>Eustigmatales</taxon>
        <taxon>Monodopsidaceae</taxon>
        <taxon>Microchloropsis</taxon>
        <taxon>Microchloropsis salina</taxon>
    </lineage>
</organism>
<protein>
    <recommendedName>
        <fullName evidence="8">Importin N-terminal domain-containing protein</fullName>
    </recommendedName>
</protein>
<dbReference type="Proteomes" id="UP000355283">
    <property type="component" value="Unassembled WGS sequence"/>
</dbReference>
<proteinExistence type="inferred from homology"/>
<keyword evidence="4" id="KW-0813">Transport</keyword>
<dbReference type="Pfam" id="PF08506">
    <property type="entry name" value="Cse1"/>
    <property type="match status" value="1"/>
</dbReference>
<dbReference type="GO" id="GO:0005829">
    <property type="term" value="C:cytosol"/>
    <property type="evidence" value="ECO:0007669"/>
    <property type="project" value="TreeGrafter"/>
</dbReference>
<dbReference type="OrthoDB" id="3268246at2759"/>
<accession>A0A4D9CS42</accession>
<sequence length="1005" mass="112243">MQGNAEALAMVPGVLLKTLSADKTQRQEAEQFLKKLYGQPGCAMLFFQIIEMHATGPAEPDISIRQAAAVSFKNLVRTRWESKKEEGEAVDAPSMAHADKDMVKQHILNLMCLVPNDVQKQLSEALTIISSHDFPDKWPGLLPEMVAKFSSQDFHVINGVLRSANAIFKRFRYAFKSDALFAQLLFCLQNFAAPLTELFTWAEARLEEAAKTNDKPRLLATMETLRLCCRIFFSLNWQDLPEFFEDNMAPWMSIFAKLLRFRHPLLVDESEDDKPGPLEAVRAAVVENVNLYATKYEEEFQPHLNIFATAVWELLETSGTTGALPKYDALVTVSMRFLASLAGKQMHYALFNNPTLLRQILEAIVVPNVTMREDEEYMFEDNPTEYIQRDMEGSDQDTRRRCSSDLVRALCQQFDSDVTRIGLEYIGNMLNLYQSNPSNWKSKDAAIQLMLAITVRGESAAKGASIINDKVDVMGFYTAHILPELEDPALDARPILKADGLKFVTVFRQQFSVQALLAVMPLLIKLLGSAHAVVQTYAAHCLERILNVKDRNERGGPTWVRRLGKEALRPSLNGLFTGLFAVVDRGGADGQENEYVMKAIMRLLTVVQDEILPVTGIVLERLTASLVRVCRNPSNPLFNHFLFESLAATVKFICQANPHATADFEERLMPPFEGVLSLDVAEFTPYVFQILAQLLLYRPDGLSPAFVGLFPPLLTASLWERKANIPGLVLLLQAYLKKGPETLSPHIEPLLGIFSNLLSYRVSEKYAFDLLLAVFTNISSSILSKYERRIFELIFTRLQTSKSPRTVRSSLLFFGFYSGKFSPEAWVRLLESLQSGMTRMVLTQVWIPNVQMAAIAGGVEAKACVVGLTRVTCEYRELLGSAEGLEIWGGLLKGVVCMATPEADKDANSVVGKRGGGDEGIDEEDAWEKQQAVQEVSGEAVFSKLHFASAGDEDYFPEVGNPLSFVAQRLNTLLASNPGVNLWQIVEKSLSQQQVQTLQAAGVRF</sequence>
<dbReference type="GO" id="GO:0005635">
    <property type="term" value="C:nuclear envelope"/>
    <property type="evidence" value="ECO:0007669"/>
    <property type="project" value="TreeGrafter"/>
</dbReference>
<dbReference type="Pfam" id="PF03810">
    <property type="entry name" value="IBN_N"/>
    <property type="match status" value="1"/>
</dbReference>
<dbReference type="InterPro" id="IPR011989">
    <property type="entry name" value="ARM-like"/>
</dbReference>
<evidence type="ECO:0000313" key="10">
    <source>
        <dbReference type="Proteomes" id="UP000355283"/>
    </source>
</evidence>
<evidence type="ECO:0000313" key="9">
    <source>
        <dbReference type="EMBL" id="TFJ81990.1"/>
    </source>
</evidence>
<dbReference type="Gene3D" id="1.25.10.10">
    <property type="entry name" value="Leucine-rich Repeat Variant"/>
    <property type="match status" value="1"/>
</dbReference>
<dbReference type="Pfam" id="PF03378">
    <property type="entry name" value="CAS_CSE1"/>
    <property type="match status" value="1"/>
</dbReference>
<dbReference type="EMBL" id="SDOX01000121">
    <property type="protein sequence ID" value="TFJ81990.1"/>
    <property type="molecule type" value="Genomic_DNA"/>
</dbReference>
<evidence type="ECO:0000256" key="7">
    <source>
        <dbReference type="ARBA" id="ARBA00023242"/>
    </source>
</evidence>
<reference evidence="9 10" key="1">
    <citation type="submission" date="2019-01" db="EMBL/GenBank/DDBJ databases">
        <title>Nuclear Genome Assembly of the Microalgal Biofuel strain Nannochloropsis salina CCMP1776.</title>
        <authorList>
            <person name="Hovde B."/>
        </authorList>
    </citation>
    <scope>NUCLEOTIDE SEQUENCE [LARGE SCALE GENOMIC DNA]</scope>
    <source>
        <strain evidence="9 10">CCMP1776</strain>
    </source>
</reference>
<dbReference type="InterPro" id="IPR001494">
    <property type="entry name" value="Importin-beta_N"/>
</dbReference>
<comment type="caution">
    <text evidence="9">The sequence shown here is derived from an EMBL/GenBank/DDBJ whole genome shotgun (WGS) entry which is preliminary data.</text>
</comment>
<dbReference type="GO" id="GO:0005049">
    <property type="term" value="F:nuclear export signal receptor activity"/>
    <property type="evidence" value="ECO:0007669"/>
    <property type="project" value="TreeGrafter"/>
</dbReference>
<dbReference type="AlphaFoldDB" id="A0A4D9CS42"/>
<evidence type="ECO:0000256" key="2">
    <source>
        <dbReference type="ARBA" id="ARBA00004496"/>
    </source>
</evidence>
<evidence type="ECO:0000256" key="6">
    <source>
        <dbReference type="ARBA" id="ARBA00022927"/>
    </source>
</evidence>
<dbReference type="FunFam" id="1.25.10.10:FF:000507">
    <property type="entry name" value="Exportin-2"/>
    <property type="match status" value="1"/>
</dbReference>
<comment type="similarity">
    <text evidence="3">Belongs to the XPO2/CSE1 family.</text>
</comment>
<dbReference type="SMART" id="SM00913">
    <property type="entry name" value="IBN_N"/>
    <property type="match status" value="1"/>
</dbReference>
<dbReference type="GO" id="GO:0031267">
    <property type="term" value="F:small GTPase binding"/>
    <property type="evidence" value="ECO:0007669"/>
    <property type="project" value="InterPro"/>
</dbReference>
<keyword evidence="5" id="KW-0963">Cytoplasm</keyword>
<name>A0A4D9CS42_9STRA</name>
<dbReference type="PROSITE" id="PS50166">
    <property type="entry name" value="IMPORTIN_B_NT"/>
    <property type="match status" value="1"/>
</dbReference>
<evidence type="ECO:0000259" key="8">
    <source>
        <dbReference type="PROSITE" id="PS50166"/>
    </source>
</evidence>
<feature type="domain" description="Importin N-terminal" evidence="8">
    <location>
        <begin position="29"/>
        <end position="113"/>
    </location>
</feature>